<reference evidence="21" key="2">
    <citation type="submission" date="2021-01" db="EMBL/GenBank/DDBJ databases">
        <authorList>
            <person name="Schikora-Tamarit M.A."/>
        </authorList>
    </citation>
    <scope>NUCLEOTIDE SEQUENCE</scope>
    <source>
        <strain evidence="21">CBS6075</strain>
    </source>
</reference>
<dbReference type="SUPFAM" id="SSF81296">
    <property type="entry name" value="E set domains"/>
    <property type="match status" value="1"/>
</dbReference>
<evidence type="ECO:0000313" key="21">
    <source>
        <dbReference type="EMBL" id="KAH3670377.1"/>
    </source>
</evidence>
<dbReference type="InterPro" id="IPR005066">
    <property type="entry name" value="MoCF_OxRdtse_dimer"/>
</dbReference>
<dbReference type="GO" id="GO:0006790">
    <property type="term" value="P:sulfur compound metabolic process"/>
    <property type="evidence" value="ECO:0007669"/>
    <property type="project" value="TreeGrafter"/>
</dbReference>
<feature type="domain" description="FAD-binding FR-type" evidence="20">
    <location>
        <begin position="603"/>
        <end position="714"/>
    </location>
</feature>
<dbReference type="PIRSF" id="PIRSF000233">
    <property type="entry name" value="Nitr_rd_NADH"/>
    <property type="match status" value="1"/>
</dbReference>
<dbReference type="GO" id="GO:0030151">
    <property type="term" value="F:molybdenum ion binding"/>
    <property type="evidence" value="ECO:0007669"/>
    <property type="project" value="InterPro"/>
</dbReference>
<dbReference type="Pfam" id="PF00970">
    <property type="entry name" value="FAD_binding_6"/>
    <property type="match status" value="1"/>
</dbReference>
<evidence type="ECO:0000256" key="8">
    <source>
        <dbReference type="ARBA" id="ARBA00022630"/>
    </source>
</evidence>
<evidence type="ECO:0000256" key="2">
    <source>
        <dbReference type="ARBA" id="ARBA00001974"/>
    </source>
</evidence>
<dbReference type="Gene3D" id="2.60.40.650">
    <property type="match status" value="1"/>
</dbReference>
<dbReference type="InterPro" id="IPR017938">
    <property type="entry name" value="Riboflavin_synthase-like_b-brl"/>
</dbReference>
<evidence type="ECO:0000259" key="19">
    <source>
        <dbReference type="PROSITE" id="PS50255"/>
    </source>
</evidence>
<dbReference type="Gene3D" id="3.40.50.80">
    <property type="entry name" value="Nucleotide-binding domain of ferredoxin-NADP reductase (FNR) module"/>
    <property type="match status" value="1"/>
</dbReference>
<dbReference type="SUPFAM" id="SSF63380">
    <property type="entry name" value="Riboflavin synthase domain-like"/>
    <property type="match status" value="1"/>
</dbReference>
<evidence type="ECO:0000256" key="11">
    <source>
        <dbReference type="ARBA" id="ARBA00022857"/>
    </source>
</evidence>
<evidence type="ECO:0000256" key="12">
    <source>
        <dbReference type="ARBA" id="ARBA00023002"/>
    </source>
</evidence>
<evidence type="ECO:0000256" key="15">
    <source>
        <dbReference type="ARBA" id="ARBA00023157"/>
    </source>
</evidence>
<dbReference type="GO" id="GO:0042128">
    <property type="term" value="P:nitrate assimilation"/>
    <property type="evidence" value="ECO:0007669"/>
    <property type="project" value="UniProtKB-KW"/>
</dbReference>
<comment type="cofactor">
    <cofactor evidence="1">
        <name>heme</name>
        <dbReference type="ChEBI" id="CHEBI:30413"/>
    </cofactor>
</comment>
<dbReference type="FunFam" id="2.40.30.10:FF:000021">
    <property type="entry name" value="NADH-cytochrome b5 reductase"/>
    <property type="match status" value="1"/>
</dbReference>
<dbReference type="PRINTS" id="PR00407">
    <property type="entry name" value="EUMOPTERIN"/>
</dbReference>
<dbReference type="InterPro" id="IPR008335">
    <property type="entry name" value="Mopterin_OxRdtase_euk"/>
</dbReference>
<evidence type="ECO:0000256" key="18">
    <source>
        <dbReference type="PIRSR" id="PIRSR000233-1"/>
    </source>
</evidence>
<dbReference type="PROSITE" id="PS50255">
    <property type="entry name" value="CYTOCHROME_B5_2"/>
    <property type="match status" value="1"/>
</dbReference>
<dbReference type="FunFam" id="3.90.420.10:FF:000005">
    <property type="entry name" value="Nitrate reductase"/>
    <property type="match status" value="1"/>
</dbReference>
<keyword evidence="10" id="KW-0274">FAD</keyword>
<keyword evidence="15" id="KW-1015">Disulfide bond</keyword>
<dbReference type="SUPFAM" id="SSF56524">
    <property type="entry name" value="Oxidoreductase molybdopterin-binding domain"/>
    <property type="match status" value="1"/>
</dbReference>
<feature type="binding site" evidence="18">
    <location>
        <position position="137"/>
    </location>
    <ligand>
        <name>Mo-molybdopterin</name>
        <dbReference type="ChEBI" id="CHEBI:71302"/>
    </ligand>
    <ligandPart>
        <name>Mo</name>
        <dbReference type="ChEBI" id="CHEBI:28685"/>
    </ligandPart>
</feature>
<protein>
    <recommendedName>
        <fullName evidence="17">Nitrate reductase</fullName>
    </recommendedName>
</protein>
<evidence type="ECO:0000256" key="4">
    <source>
        <dbReference type="ARBA" id="ARBA00006253"/>
    </source>
</evidence>
<gene>
    <name evidence="21" type="ORF">OGAPHI_000892</name>
</gene>
<evidence type="ECO:0000313" key="22">
    <source>
        <dbReference type="Proteomes" id="UP000769157"/>
    </source>
</evidence>
<keyword evidence="11" id="KW-0521">NADP</keyword>
<dbReference type="PANTHER" id="PTHR19372">
    <property type="entry name" value="SULFITE REDUCTASE"/>
    <property type="match status" value="1"/>
</dbReference>
<dbReference type="PRINTS" id="PR00363">
    <property type="entry name" value="CYTOCHROMEB5"/>
</dbReference>
<evidence type="ECO:0000259" key="20">
    <source>
        <dbReference type="PROSITE" id="PS51384"/>
    </source>
</evidence>
<reference evidence="21" key="1">
    <citation type="journal article" date="2021" name="Open Biol.">
        <title>Shared evolutionary footprints suggest mitochondrial oxidative damage underlies multiple complex I losses in fungi.</title>
        <authorList>
            <person name="Schikora-Tamarit M.A."/>
            <person name="Marcet-Houben M."/>
            <person name="Nosek J."/>
            <person name="Gabaldon T."/>
        </authorList>
    </citation>
    <scope>NUCLEOTIDE SEQUENCE</scope>
    <source>
        <strain evidence="21">CBS6075</strain>
    </source>
</reference>
<dbReference type="InterPro" id="IPR008333">
    <property type="entry name" value="Cbr1-like_FAD-bd_dom"/>
</dbReference>
<proteinExistence type="inferred from homology"/>
<dbReference type="AlphaFoldDB" id="A0A9P8PFM0"/>
<dbReference type="Pfam" id="PF00173">
    <property type="entry name" value="Cyt-b5"/>
    <property type="match status" value="1"/>
</dbReference>
<evidence type="ECO:0000256" key="10">
    <source>
        <dbReference type="ARBA" id="ARBA00022827"/>
    </source>
</evidence>
<evidence type="ECO:0000256" key="17">
    <source>
        <dbReference type="PIRNR" id="PIRNR000233"/>
    </source>
</evidence>
<dbReference type="InterPro" id="IPR036400">
    <property type="entry name" value="Cyt_B5-like_heme/steroid_sf"/>
</dbReference>
<dbReference type="InterPro" id="IPR014756">
    <property type="entry name" value="Ig_E-set"/>
</dbReference>
<dbReference type="PRINTS" id="PR00406">
    <property type="entry name" value="CYTB5RDTASE"/>
</dbReference>
<evidence type="ECO:0000256" key="3">
    <source>
        <dbReference type="ARBA" id="ARBA00003838"/>
    </source>
</evidence>
<dbReference type="PROSITE" id="PS00191">
    <property type="entry name" value="CYTOCHROME_B5_1"/>
    <property type="match status" value="1"/>
</dbReference>
<dbReference type="InterPro" id="IPR001199">
    <property type="entry name" value="Cyt_B5-like_heme/steroid-bd"/>
</dbReference>
<keyword evidence="6 18" id="KW-0500">Molybdenum</keyword>
<comment type="cofactor">
    <cofactor evidence="2">
        <name>FAD</name>
        <dbReference type="ChEBI" id="CHEBI:57692"/>
    </cofactor>
</comment>
<dbReference type="InterPro" id="IPR001433">
    <property type="entry name" value="OxRdtase_FAD/NAD-bd"/>
</dbReference>
<comment type="similarity">
    <text evidence="4 17">Belongs to the nitrate reductase family.</text>
</comment>
<keyword evidence="13" id="KW-0408">Iron</keyword>
<keyword evidence="14 17" id="KW-0534">Nitrate assimilation</keyword>
<dbReference type="GO" id="GO:0008482">
    <property type="term" value="F:sulfite oxidase activity"/>
    <property type="evidence" value="ECO:0007669"/>
    <property type="project" value="TreeGrafter"/>
</dbReference>
<keyword evidence="12" id="KW-0560">Oxidoreductase</keyword>
<dbReference type="Proteomes" id="UP000769157">
    <property type="component" value="Unassembled WGS sequence"/>
</dbReference>
<dbReference type="Gene3D" id="3.90.420.10">
    <property type="entry name" value="Oxidoreductase, molybdopterin-binding domain"/>
    <property type="match status" value="1"/>
</dbReference>
<comment type="caution">
    <text evidence="21">The sequence shown here is derived from an EMBL/GenBank/DDBJ whole genome shotgun (WGS) entry which is preliminary data.</text>
</comment>
<comment type="function">
    <text evidence="3 17">Nitrate reductase is a key enzyme involved in the first step of nitrate assimilation in plants, fungi and bacteria.</text>
</comment>
<dbReference type="GeneID" id="70232860"/>
<dbReference type="InterPro" id="IPR018506">
    <property type="entry name" value="Cyt_B5_heme-BS"/>
</dbReference>
<dbReference type="InterPro" id="IPR001709">
    <property type="entry name" value="Flavoprot_Pyr_Nucl_cyt_Rdtase"/>
</dbReference>
<evidence type="ECO:0000256" key="14">
    <source>
        <dbReference type="ARBA" id="ARBA00023063"/>
    </source>
</evidence>
<comment type="cofactor">
    <cofactor evidence="18">
        <name>Mo-molybdopterin</name>
        <dbReference type="ChEBI" id="CHEBI:71302"/>
    </cofactor>
    <text evidence="18">Binds 1 Mo-molybdopterin (Mo-MPT) cofactor per subunit.</text>
</comment>
<dbReference type="InterPro" id="IPR039261">
    <property type="entry name" value="FNR_nucleotide-bd"/>
</dbReference>
<evidence type="ECO:0000256" key="7">
    <source>
        <dbReference type="ARBA" id="ARBA00022617"/>
    </source>
</evidence>
<feature type="domain" description="Cytochrome b5 heme-binding" evidence="19">
    <location>
        <begin position="502"/>
        <end position="578"/>
    </location>
</feature>
<dbReference type="EMBL" id="JAEUBE010000087">
    <property type="protein sequence ID" value="KAH3670377.1"/>
    <property type="molecule type" value="Genomic_DNA"/>
</dbReference>
<dbReference type="InterPro" id="IPR036374">
    <property type="entry name" value="OxRdtase_Mopterin-bd_sf"/>
</dbReference>
<dbReference type="SMART" id="SM01117">
    <property type="entry name" value="Cyt-b5"/>
    <property type="match status" value="1"/>
</dbReference>
<keyword evidence="22" id="KW-1185">Reference proteome</keyword>
<dbReference type="Gene3D" id="3.10.120.10">
    <property type="entry name" value="Cytochrome b5-like heme/steroid binding domain"/>
    <property type="match status" value="1"/>
</dbReference>
<dbReference type="GO" id="GO:0020037">
    <property type="term" value="F:heme binding"/>
    <property type="evidence" value="ECO:0007669"/>
    <property type="project" value="InterPro"/>
</dbReference>
<dbReference type="PROSITE" id="PS00559">
    <property type="entry name" value="MOLYBDOPTERIN_EUK"/>
    <property type="match status" value="1"/>
</dbReference>
<dbReference type="GO" id="GO:0050464">
    <property type="term" value="F:nitrate reductase (NADPH) activity"/>
    <property type="evidence" value="ECO:0007669"/>
    <property type="project" value="UniProtKB-EC"/>
</dbReference>
<dbReference type="InterPro" id="IPR012137">
    <property type="entry name" value="Nitr_rd_NADH"/>
</dbReference>
<dbReference type="InterPro" id="IPR000572">
    <property type="entry name" value="OxRdtase_Mopterin-bd_dom"/>
</dbReference>
<dbReference type="GO" id="GO:0043546">
    <property type="term" value="F:molybdopterin cofactor binding"/>
    <property type="evidence" value="ECO:0007669"/>
    <property type="project" value="InterPro"/>
</dbReference>
<sequence length="860" mass="98353">MVPILTEVNYVFELKKIKDITELPFPIRQDEPLKEVLSIDQKTKDHHVPRDPELLRLTGSHPFNCEPPLSKLYDSGFLTPVNLHFVRNHGPVPQVPDQSIMDWEISIEGMVDKPYKLKLSEIIESFDIYTVPITLVCAGNRRKEQNMVKKGTGFNWGAAGTSTSLWTGCMLGDVIAKAKPHKKARYIWMEGCDSPANGAYGTCVRLHWAMDPERSIMVSYKQNGEWLQPDHGKPLRVVIPGVIGGRSVKWLRKLIVSDRPSENWYHYFDNRVLPTMVTPEMAKSDDRWWKDERYAIYDLNLQTVICKPENQQVVKISDEEFEIAGFGYNGGGIRIGRVEISLDKGRTWKLADIDYPEDQYREAGYFRLFGGLVNVCDRMSCLCWCFWKLKVPISELSDAKDIVVRGMDERMVVQPRTMYWNVTSMLNNWWYRVAIIKEGDSLRFEHPVVANKPGGWMDRVKAEGGDILDENWGEVADFAQTKERKPIVDEDIEMMCNPDKMNVIISKAEFESHQNNDKEPWFVVKGHVFDGTSYLDDHPGGVQSIVMVSGEDATEDFIAIHSSYAKKLLPPMHLGILEQGGVQSSSESSSIENVKRDSLLDPKKWHKITLAEKEIISSDSRIFKFDLEHEDQLIGLPTGKHLFLRLKDASDKFVMRAYTPKSLKSLKGRLEILIKVYFPCPEYSNGGIMTNLIEKLAIGSTIEVKGPVGEFEYLKCGSCTFNEKPYQMKHFVMISGGSGITPTYQVIQAIFSDPEDRTSVRLFFGNRTLDDILLKQELDELAQKHPEQFKVDYALSDMRNIPQDWRGLTGRLSYDLLDSYVSNWSTGEYMLLVCGPPGMNNSVESWCKERNIDKQYVVYF</sequence>
<comment type="subunit">
    <text evidence="5">Homodimer.</text>
</comment>
<dbReference type="OrthoDB" id="432685at2759"/>
<keyword evidence="9 18" id="KW-0479">Metal-binding</keyword>
<dbReference type="PANTHER" id="PTHR19372:SF7">
    <property type="entry name" value="SULFITE OXIDASE, MITOCHONDRIAL"/>
    <property type="match status" value="1"/>
</dbReference>
<organism evidence="21 22">
    <name type="scientific">Ogataea philodendri</name>
    <dbReference type="NCBI Taxonomy" id="1378263"/>
    <lineage>
        <taxon>Eukaryota</taxon>
        <taxon>Fungi</taxon>
        <taxon>Dikarya</taxon>
        <taxon>Ascomycota</taxon>
        <taxon>Saccharomycotina</taxon>
        <taxon>Pichiomycetes</taxon>
        <taxon>Pichiales</taxon>
        <taxon>Pichiaceae</taxon>
        <taxon>Ogataea</taxon>
    </lineage>
</organism>
<comment type="catalytic activity">
    <reaction evidence="16">
        <text>nitrite + NADP(+) + H2O = nitrate + NADPH + H(+)</text>
        <dbReference type="Rhea" id="RHEA:19061"/>
        <dbReference type="ChEBI" id="CHEBI:15377"/>
        <dbReference type="ChEBI" id="CHEBI:15378"/>
        <dbReference type="ChEBI" id="CHEBI:16301"/>
        <dbReference type="ChEBI" id="CHEBI:17632"/>
        <dbReference type="ChEBI" id="CHEBI:57783"/>
        <dbReference type="ChEBI" id="CHEBI:58349"/>
        <dbReference type="EC" id="1.7.1.3"/>
    </reaction>
</comment>
<dbReference type="PROSITE" id="PS51384">
    <property type="entry name" value="FAD_FR"/>
    <property type="match status" value="1"/>
</dbReference>
<dbReference type="Pfam" id="PF03404">
    <property type="entry name" value="Mo-co_dimer"/>
    <property type="match status" value="1"/>
</dbReference>
<keyword evidence="7" id="KW-0349">Heme</keyword>
<name>A0A9P8PFM0_9ASCO</name>
<dbReference type="Pfam" id="PF00174">
    <property type="entry name" value="Oxidored_molyb"/>
    <property type="match status" value="1"/>
</dbReference>
<dbReference type="RefSeq" id="XP_046063802.1">
    <property type="nucleotide sequence ID" value="XM_046209036.1"/>
</dbReference>
<dbReference type="Gene3D" id="2.40.30.10">
    <property type="entry name" value="Translation factors"/>
    <property type="match status" value="1"/>
</dbReference>
<evidence type="ECO:0000256" key="1">
    <source>
        <dbReference type="ARBA" id="ARBA00001971"/>
    </source>
</evidence>
<evidence type="ECO:0000256" key="5">
    <source>
        <dbReference type="ARBA" id="ARBA00011738"/>
    </source>
</evidence>
<evidence type="ECO:0000256" key="6">
    <source>
        <dbReference type="ARBA" id="ARBA00022505"/>
    </source>
</evidence>
<dbReference type="InterPro" id="IPR017927">
    <property type="entry name" value="FAD-bd_FR_type"/>
</dbReference>
<accession>A0A9P8PFM0</accession>
<evidence type="ECO:0000256" key="9">
    <source>
        <dbReference type="ARBA" id="ARBA00022723"/>
    </source>
</evidence>
<dbReference type="GO" id="GO:0006809">
    <property type="term" value="P:nitric oxide biosynthetic process"/>
    <property type="evidence" value="ECO:0007669"/>
    <property type="project" value="InterPro"/>
</dbReference>
<dbReference type="CDD" id="cd06183">
    <property type="entry name" value="cyt_b5_reduct_like"/>
    <property type="match status" value="1"/>
</dbReference>
<keyword evidence="8" id="KW-0285">Flavoprotein</keyword>
<evidence type="ECO:0000256" key="13">
    <source>
        <dbReference type="ARBA" id="ARBA00023004"/>
    </source>
</evidence>
<dbReference type="Pfam" id="PF00175">
    <property type="entry name" value="NAD_binding_1"/>
    <property type="match status" value="1"/>
</dbReference>
<dbReference type="SUPFAM" id="SSF55856">
    <property type="entry name" value="Cytochrome b5-like heme/steroid binding domain"/>
    <property type="match status" value="1"/>
</dbReference>
<dbReference type="InterPro" id="IPR022407">
    <property type="entry name" value="OxRdtase_Mopterin_BS"/>
</dbReference>
<evidence type="ECO:0000256" key="16">
    <source>
        <dbReference type="ARBA" id="ARBA00049155"/>
    </source>
</evidence>
<dbReference type="SUPFAM" id="SSF52343">
    <property type="entry name" value="Ferredoxin reductase-like, C-terminal NADP-linked domain"/>
    <property type="match status" value="1"/>
</dbReference>
<dbReference type="PRINTS" id="PR00371">
    <property type="entry name" value="FPNCR"/>
</dbReference>